<reference evidence="1" key="1">
    <citation type="submission" date="2022-02" db="EMBL/GenBank/DDBJ databases">
        <title>Towards deciphering the DNA virus diversity associated with rodent species in the families Cricetidae and Heteromyidae.</title>
        <authorList>
            <person name="Lund M."/>
            <person name="Larsen B.B."/>
            <person name="Gryseels S."/>
            <person name="Kraberger S."/>
            <person name="Rowsey D.M."/>
            <person name="Steger L."/>
            <person name="Yule K.M."/>
            <person name="Upham N.S."/>
            <person name="Worobey M."/>
            <person name="Van Doorslaer K."/>
            <person name="Varsani A."/>
        </authorList>
    </citation>
    <scope>NUCLEOTIDE SEQUENCE</scope>
    <source>
        <strain evidence="1">UA08Rod_6051</strain>
    </source>
</reference>
<sequence length="236" mass="25671">MAWYEAFSDFLGGANSAAALFDSLTGTSTKRQYKYQKKLQEHQQNWLEEMSNTAHQREIADLKAAGINPLLTATGGAGASTPSSGMGSIGMQGIGDSGAMNSASALRLQRQMQEKQFELLDSQIDKNDADAEQARIASGNQTRLTDAQVSNLHSATALSSQQYDMNIPNETDAAQDAAISRSWYGRNISPYLRRIARDVGFTPAGAVNSAIALKNANRKTTHNHYGNRTYVDYRGK</sequence>
<proteinExistence type="predicted"/>
<organism evidence="1">
    <name type="scientific">Sigmofec virus UA08Rod_6051</name>
    <dbReference type="NCBI Taxonomy" id="2929449"/>
    <lineage>
        <taxon>Viruses</taxon>
        <taxon>Monodnaviria</taxon>
        <taxon>Sangervirae</taxon>
        <taxon>Phixviricota</taxon>
        <taxon>Malgrandaviricetes</taxon>
        <taxon>Petitvirales</taxon>
        <taxon>Microviridae</taxon>
    </lineage>
</organism>
<evidence type="ECO:0000313" key="1">
    <source>
        <dbReference type="EMBL" id="UPW40939.1"/>
    </source>
</evidence>
<protein>
    <submittedName>
        <fullName evidence="1">DNA pilot protein</fullName>
    </submittedName>
</protein>
<accession>A0A976N0E6</accession>
<dbReference type="EMBL" id="OM869522">
    <property type="protein sequence ID" value="UPW40939.1"/>
    <property type="molecule type" value="Genomic_DNA"/>
</dbReference>
<name>A0A976N0E6_9VIRU</name>